<proteinExistence type="predicted"/>
<comment type="caution">
    <text evidence="1">The sequence shown here is derived from an EMBL/GenBank/DDBJ whole genome shotgun (WGS) entry which is preliminary data.</text>
</comment>
<reference evidence="1 2" key="1">
    <citation type="submission" date="2016-10" db="EMBL/GenBank/DDBJ databases">
        <title>Genome Sequence of Bacillus weihenstephanensis GM6LP.</title>
        <authorList>
            <person name="Poehlein A."/>
            <person name="Wemheuer F."/>
            <person name="Hollensteiner J."/>
            <person name="Wemheuer B."/>
        </authorList>
    </citation>
    <scope>NUCLEOTIDE SEQUENCE [LARGE SCALE GENOMIC DNA]</scope>
    <source>
        <strain evidence="1 2">GM6LP</strain>
    </source>
</reference>
<evidence type="ECO:0000313" key="2">
    <source>
        <dbReference type="Proteomes" id="UP000236165"/>
    </source>
</evidence>
<gene>
    <name evidence="1" type="ORF">BACWE_54760</name>
</gene>
<dbReference type="Proteomes" id="UP000236165">
    <property type="component" value="Unassembled WGS sequence"/>
</dbReference>
<protein>
    <recommendedName>
        <fullName evidence="3">N-acetylmuramoyl-L-alanine amidase</fullName>
    </recommendedName>
</protein>
<evidence type="ECO:0008006" key="3">
    <source>
        <dbReference type="Google" id="ProtNLM"/>
    </source>
</evidence>
<evidence type="ECO:0000313" key="1">
    <source>
        <dbReference type="EMBL" id="PJN63282.1"/>
    </source>
</evidence>
<name>A0AAP8GT14_BACMY</name>
<organism evidence="1 2">
    <name type="scientific">Bacillus mycoides</name>
    <dbReference type="NCBI Taxonomy" id="1405"/>
    <lineage>
        <taxon>Bacteria</taxon>
        <taxon>Bacillati</taxon>
        <taxon>Bacillota</taxon>
        <taxon>Bacilli</taxon>
        <taxon>Bacillales</taxon>
        <taxon>Bacillaceae</taxon>
        <taxon>Bacillus</taxon>
        <taxon>Bacillus cereus group</taxon>
    </lineage>
</organism>
<sequence length="84" mass="9523">MKFSKKSTVDSSIVGKRVVSKVNNLRFYDSPSWQDKDVVGTVDAGLGFTIDKKVTVNGFSQYKVHNSKMKTYYVTVNEAYVYVK</sequence>
<accession>A0AAP8GT14</accession>
<dbReference type="AlphaFoldDB" id="A0AAP8GT14"/>
<dbReference type="EMBL" id="MKZQ01000080">
    <property type="protein sequence ID" value="PJN63282.1"/>
    <property type="molecule type" value="Genomic_DNA"/>
</dbReference>